<evidence type="ECO:0000313" key="6">
    <source>
        <dbReference type="EMBL" id="CAB4619313.1"/>
    </source>
</evidence>
<evidence type="ECO:0000313" key="11">
    <source>
        <dbReference type="EMBL" id="CAB5078079.1"/>
    </source>
</evidence>
<evidence type="ECO:0000313" key="4">
    <source>
        <dbReference type="EMBL" id="CAB4370352.1"/>
    </source>
</evidence>
<dbReference type="InterPro" id="IPR020904">
    <property type="entry name" value="Sc_DH/Rdtase_CS"/>
</dbReference>
<reference evidence="6" key="1">
    <citation type="submission" date="2020-05" db="EMBL/GenBank/DDBJ databases">
        <authorList>
            <person name="Chiriac C."/>
            <person name="Salcher M."/>
            <person name="Ghai R."/>
            <person name="Kavagutti S V."/>
        </authorList>
    </citation>
    <scope>NUCLEOTIDE SEQUENCE</scope>
</reference>
<evidence type="ECO:0000256" key="1">
    <source>
        <dbReference type="ARBA" id="ARBA00006484"/>
    </source>
</evidence>
<dbReference type="AlphaFoldDB" id="A0A6J6I3Z2"/>
<dbReference type="EMBL" id="CAFAAD010000017">
    <property type="protein sequence ID" value="CAB4785377.1"/>
    <property type="molecule type" value="Genomic_DNA"/>
</dbReference>
<dbReference type="Gene3D" id="3.40.50.720">
    <property type="entry name" value="NAD(P)-binding Rossmann-like Domain"/>
    <property type="match status" value="1"/>
</dbReference>
<keyword evidence="2" id="KW-0560">Oxidoreductase</keyword>
<organism evidence="6">
    <name type="scientific">freshwater metagenome</name>
    <dbReference type="NCBI Taxonomy" id="449393"/>
    <lineage>
        <taxon>unclassified sequences</taxon>
        <taxon>metagenomes</taxon>
        <taxon>ecological metagenomes</taxon>
    </lineage>
</organism>
<dbReference type="InterPro" id="IPR002347">
    <property type="entry name" value="SDR_fam"/>
</dbReference>
<dbReference type="EMBL" id="CAEZVC010000027">
    <property type="protein sequence ID" value="CAB4619313.1"/>
    <property type="molecule type" value="Genomic_DNA"/>
</dbReference>
<dbReference type="EMBL" id="CAEZTY010000033">
    <property type="protein sequence ID" value="CAB4586296.1"/>
    <property type="molecule type" value="Genomic_DNA"/>
</dbReference>
<dbReference type="InterPro" id="IPR036291">
    <property type="entry name" value="NAD(P)-bd_dom_sf"/>
</dbReference>
<evidence type="ECO:0000313" key="7">
    <source>
        <dbReference type="EMBL" id="CAB4708092.1"/>
    </source>
</evidence>
<evidence type="ECO:0000313" key="3">
    <source>
        <dbReference type="EMBL" id="CAB4342391.1"/>
    </source>
</evidence>
<dbReference type="PANTHER" id="PTHR24321">
    <property type="entry name" value="DEHYDROGENASES, SHORT CHAIN"/>
    <property type="match status" value="1"/>
</dbReference>
<dbReference type="EMBL" id="CAFBRD010000082">
    <property type="protein sequence ID" value="CAB5078079.1"/>
    <property type="molecule type" value="Genomic_DNA"/>
</dbReference>
<dbReference type="EMBL" id="CAFBOK010000013">
    <property type="protein sequence ID" value="CAB4972342.1"/>
    <property type="molecule type" value="Genomic_DNA"/>
</dbReference>
<dbReference type="EMBL" id="CAEZXY010000035">
    <property type="protein sequence ID" value="CAB4708092.1"/>
    <property type="molecule type" value="Genomic_DNA"/>
</dbReference>
<dbReference type="NCBIfam" id="NF005909">
    <property type="entry name" value="PRK07890.1"/>
    <property type="match status" value="1"/>
</dbReference>
<sequence>MLLEDRVVIIGGAGPGLGRTLALRCAREGAHVVLAARTLATVEAIAVEVRKLGRSALPVATDVIDRDQVRVLAERAFDEYGKIDALVNAAFPPTHRKNVLAMDDEYLDLWRHCIDVAAYGTLLMSRFVAPLMVSAGSGSIVNLTSMSSRIAYGGRSDYAAGKAAAHRLGWALADELGPSGVRVNAVAPGLIWSSVLEDWIATTARDEGISYESMLERHVQSMALRRIATEDEVASAVLFFASDMSSGITGATLDVNAGQLFQ</sequence>
<dbReference type="PRINTS" id="PR00081">
    <property type="entry name" value="GDHRDH"/>
</dbReference>
<dbReference type="EMBL" id="CAESAL010000036">
    <property type="protein sequence ID" value="CAB4342391.1"/>
    <property type="molecule type" value="Genomic_DNA"/>
</dbReference>
<proteinExistence type="inferred from homology"/>
<dbReference type="CDD" id="cd05233">
    <property type="entry name" value="SDR_c"/>
    <property type="match status" value="1"/>
</dbReference>
<gene>
    <name evidence="5" type="ORF">UFOPK1762_01023</name>
    <name evidence="6" type="ORF">UFOPK1906_00627</name>
    <name evidence="7" type="ORF">UFOPK2624_00934</name>
    <name evidence="8" type="ORF">UFOPK2969_00374</name>
    <name evidence="3" type="ORF">UFOPK3331_01114</name>
    <name evidence="9" type="ORF">UFOPK3785_00600</name>
    <name evidence="10" type="ORF">UFOPK3927_00199</name>
    <name evidence="4" type="ORF">UFOPK4201_00155</name>
    <name evidence="11" type="ORF">UFOPK4371_01331</name>
</gene>
<dbReference type="EMBL" id="CAFBNJ010000022">
    <property type="protein sequence ID" value="CAB4947318.1"/>
    <property type="molecule type" value="Genomic_DNA"/>
</dbReference>
<protein>
    <submittedName>
        <fullName evidence="6">Unannotated protein</fullName>
    </submittedName>
</protein>
<dbReference type="GO" id="GO:0016491">
    <property type="term" value="F:oxidoreductase activity"/>
    <property type="evidence" value="ECO:0007669"/>
    <property type="project" value="UniProtKB-KW"/>
</dbReference>
<evidence type="ECO:0000313" key="5">
    <source>
        <dbReference type="EMBL" id="CAB4586296.1"/>
    </source>
</evidence>
<dbReference type="Pfam" id="PF13561">
    <property type="entry name" value="adh_short_C2"/>
    <property type="match status" value="1"/>
</dbReference>
<evidence type="ECO:0000313" key="8">
    <source>
        <dbReference type="EMBL" id="CAB4785377.1"/>
    </source>
</evidence>
<name>A0A6J6I3Z2_9ZZZZ</name>
<dbReference type="EMBL" id="CAEUNJ010000004">
    <property type="protein sequence ID" value="CAB4370352.1"/>
    <property type="molecule type" value="Genomic_DNA"/>
</dbReference>
<evidence type="ECO:0000313" key="9">
    <source>
        <dbReference type="EMBL" id="CAB4947318.1"/>
    </source>
</evidence>
<evidence type="ECO:0000313" key="10">
    <source>
        <dbReference type="EMBL" id="CAB4972342.1"/>
    </source>
</evidence>
<comment type="similarity">
    <text evidence="1">Belongs to the short-chain dehydrogenases/reductases (SDR) family.</text>
</comment>
<evidence type="ECO:0000256" key="2">
    <source>
        <dbReference type="ARBA" id="ARBA00023002"/>
    </source>
</evidence>
<accession>A0A6J6I3Z2</accession>
<dbReference type="PANTHER" id="PTHR24321:SF8">
    <property type="entry name" value="ESTRADIOL 17-BETA-DEHYDROGENASE 8-RELATED"/>
    <property type="match status" value="1"/>
</dbReference>
<dbReference type="PROSITE" id="PS00061">
    <property type="entry name" value="ADH_SHORT"/>
    <property type="match status" value="1"/>
</dbReference>
<dbReference type="FunFam" id="3.40.50.720:FF:000084">
    <property type="entry name" value="Short-chain dehydrogenase reductase"/>
    <property type="match status" value="1"/>
</dbReference>
<dbReference type="SUPFAM" id="SSF51735">
    <property type="entry name" value="NAD(P)-binding Rossmann-fold domains"/>
    <property type="match status" value="1"/>
</dbReference>